<organism evidence="1 2">
    <name type="scientific">Halomonas colorata</name>
    <dbReference type="NCBI Taxonomy" id="2742615"/>
    <lineage>
        <taxon>Bacteria</taxon>
        <taxon>Pseudomonadati</taxon>
        <taxon>Pseudomonadota</taxon>
        <taxon>Gammaproteobacteria</taxon>
        <taxon>Oceanospirillales</taxon>
        <taxon>Halomonadaceae</taxon>
        <taxon>Halomonas</taxon>
    </lineage>
</organism>
<protein>
    <recommendedName>
        <fullName evidence="3">Integrase</fullName>
    </recommendedName>
</protein>
<dbReference type="InterPro" id="IPR011010">
    <property type="entry name" value="DNA_brk_join_enz"/>
</dbReference>
<dbReference type="RefSeq" id="WP_192538495.1">
    <property type="nucleotide sequence ID" value="NZ_RRZB01000024.1"/>
</dbReference>
<sequence>MAFQLNSKAKIVDIKRFYRVEGRLIKSSDSNEFYIEWGNYNLDWNPQSKRFESTPDLMLEDFPVIYQSDGTPWDLGNLYLYWWWNNNADYNAKSISTIKRKAKHLLHYLQWLEDSQSLERPYHVFYAPKGLRPRQRVTYQYKRYLQSLYLDNTNALSVVKGKAAEVAQFYMFLNQYNLQPPDMPKIEGHFYRIKQAKRFTPRGTAHQIVYTDIHITESMLKENDSETIGGEDGKVRPLSTKEKDWVLEGLETLGDRQMQLIHWLGLYSGARKQTICTLTVDSIKEAYIAYQGSAEARVKVGPGTGIDTKNNVNYVLRIPFGLVKAVYNWIVRSPIYKERRAISFYGESDQNYCFLTKNGN</sequence>
<accession>A0ABR9FZ57</accession>
<proteinExistence type="predicted"/>
<name>A0ABR9FZ57_9GAMM</name>
<evidence type="ECO:0008006" key="3">
    <source>
        <dbReference type="Google" id="ProtNLM"/>
    </source>
</evidence>
<gene>
    <name evidence="1" type="ORF">EI547_10690</name>
</gene>
<reference evidence="1 2" key="1">
    <citation type="submission" date="2020-07" db="EMBL/GenBank/DDBJ databases">
        <title>Halophilic bacteria isolated from french cheeses.</title>
        <authorList>
            <person name="Kothe C.I."/>
            <person name="Farah-Kraiem B."/>
            <person name="Renault P."/>
            <person name="Dridi B."/>
        </authorList>
    </citation>
    <scope>NUCLEOTIDE SEQUENCE [LARGE SCALE GENOMIC DNA]</scope>
    <source>
        <strain evidence="1 2">FME20</strain>
    </source>
</reference>
<comment type="caution">
    <text evidence="1">The sequence shown here is derived from an EMBL/GenBank/DDBJ whole genome shotgun (WGS) entry which is preliminary data.</text>
</comment>
<evidence type="ECO:0000313" key="1">
    <source>
        <dbReference type="EMBL" id="MBE0463919.1"/>
    </source>
</evidence>
<dbReference type="Proteomes" id="UP001645038">
    <property type="component" value="Unassembled WGS sequence"/>
</dbReference>
<keyword evidence="2" id="KW-1185">Reference proteome</keyword>
<dbReference type="SUPFAM" id="SSF56349">
    <property type="entry name" value="DNA breaking-rejoining enzymes"/>
    <property type="match status" value="1"/>
</dbReference>
<dbReference type="EMBL" id="RRZB01000024">
    <property type="protein sequence ID" value="MBE0463919.1"/>
    <property type="molecule type" value="Genomic_DNA"/>
</dbReference>
<evidence type="ECO:0000313" key="2">
    <source>
        <dbReference type="Proteomes" id="UP001645038"/>
    </source>
</evidence>